<keyword evidence="2 4" id="KW-0032">Aminotransferase</keyword>
<dbReference type="PANTHER" id="PTHR11986">
    <property type="entry name" value="AMINOTRANSFERASE CLASS III"/>
    <property type="match status" value="1"/>
</dbReference>
<dbReference type="PANTHER" id="PTHR11986:SF79">
    <property type="entry name" value="ACETYLORNITHINE AMINOTRANSFERASE, MITOCHONDRIAL"/>
    <property type="match status" value="1"/>
</dbReference>
<proteinExistence type="predicted"/>
<evidence type="ECO:0000256" key="2">
    <source>
        <dbReference type="ARBA" id="ARBA00022576"/>
    </source>
</evidence>
<evidence type="ECO:0000313" key="4">
    <source>
        <dbReference type="EMBL" id="NIR75033.1"/>
    </source>
</evidence>
<dbReference type="InterPro" id="IPR005814">
    <property type="entry name" value="Aminotrans_3"/>
</dbReference>
<name>A0AAE5CBV7_9BACT</name>
<keyword evidence="3" id="KW-0808">Transferase</keyword>
<accession>A0AAE5CBV7</accession>
<dbReference type="EMBL" id="JAACAK010000052">
    <property type="protein sequence ID" value="NIR75033.1"/>
    <property type="molecule type" value="Genomic_DNA"/>
</dbReference>
<comment type="cofactor">
    <cofactor evidence="1">
        <name>pyridoxal 5'-phosphate</name>
        <dbReference type="ChEBI" id="CHEBI:597326"/>
    </cofactor>
</comment>
<dbReference type="Proteomes" id="UP000702544">
    <property type="component" value="Unassembled WGS sequence"/>
</dbReference>
<feature type="non-terminal residue" evidence="4">
    <location>
        <position position="82"/>
    </location>
</feature>
<dbReference type="GO" id="GO:0042802">
    <property type="term" value="F:identical protein binding"/>
    <property type="evidence" value="ECO:0007669"/>
    <property type="project" value="TreeGrafter"/>
</dbReference>
<dbReference type="Pfam" id="PF00202">
    <property type="entry name" value="Aminotran_3"/>
    <property type="match status" value="1"/>
</dbReference>
<evidence type="ECO:0000256" key="3">
    <source>
        <dbReference type="ARBA" id="ARBA00022679"/>
    </source>
</evidence>
<dbReference type="InterPro" id="IPR015424">
    <property type="entry name" value="PyrdxlP-dep_Trfase"/>
</dbReference>
<organism evidence="4 5">
    <name type="scientific">Candidatus Kutchimonas denitrificans</name>
    <dbReference type="NCBI Taxonomy" id="3056748"/>
    <lineage>
        <taxon>Bacteria</taxon>
        <taxon>Pseudomonadati</taxon>
        <taxon>Gemmatimonadota</taxon>
        <taxon>Gemmatimonadia</taxon>
        <taxon>Candidatus Palauibacterales</taxon>
        <taxon>Candidatus Palauibacteraceae</taxon>
        <taxon>Candidatus Kutchimonas</taxon>
    </lineage>
</organism>
<gene>
    <name evidence="4" type="ORF">GWO12_07950</name>
</gene>
<dbReference type="InterPro" id="IPR015422">
    <property type="entry name" value="PyrdxlP-dep_Trfase_small"/>
</dbReference>
<evidence type="ECO:0000313" key="5">
    <source>
        <dbReference type="Proteomes" id="UP000702544"/>
    </source>
</evidence>
<dbReference type="GO" id="GO:0030170">
    <property type="term" value="F:pyridoxal phosphate binding"/>
    <property type="evidence" value="ECO:0007669"/>
    <property type="project" value="InterPro"/>
</dbReference>
<dbReference type="SUPFAM" id="SSF53383">
    <property type="entry name" value="PLP-dependent transferases"/>
    <property type="match status" value="1"/>
</dbReference>
<dbReference type="AlphaFoldDB" id="A0AAE5CBV7"/>
<dbReference type="InterPro" id="IPR050103">
    <property type="entry name" value="Class-III_PLP-dep_AT"/>
</dbReference>
<comment type="caution">
    <text evidence="4">The sequence shown here is derived from an EMBL/GenBank/DDBJ whole genome shotgun (WGS) entry which is preliminary data.</text>
</comment>
<evidence type="ECO:0000256" key="1">
    <source>
        <dbReference type="ARBA" id="ARBA00001933"/>
    </source>
</evidence>
<dbReference type="Gene3D" id="3.90.1150.10">
    <property type="entry name" value="Aspartate Aminotransferase, domain 1"/>
    <property type="match status" value="1"/>
</dbReference>
<reference evidence="4 5" key="1">
    <citation type="submission" date="2020-01" db="EMBL/GenBank/DDBJ databases">
        <title>Genomes assembled from Gulf of Kutch pelagic sediment metagenomes.</title>
        <authorList>
            <person name="Chandrashekar M."/>
            <person name="Mahajan M.S."/>
            <person name="Dave K.J."/>
            <person name="Vatsa P."/>
            <person name="Nathani N.M."/>
        </authorList>
    </citation>
    <scope>NUCLEOTIDE SEQUENCE [LARGE SCALE GENOMIC DNA]</scope>
    <source>
        <strain evidence="4">KS3-K002</strain>
    </source>
</reference>
<protein>
    <submittedName>
        <fullName evidence="4">Aminotransferase class III-fold pyridoxal phosphate-dependent enzyme</fullName>
    </submittedName>
</protein>
<dbReference type="GO" id="GO:0008483">
    <property type="term" value="F:transaminase activity"/>
    <property type="evidence" value="ECO:0007669"/>
    <property type="project" value="UniProtKB-KW"/>
</dbReference>
<sequence>MLEEMIRKNIPRKARNRGNRLKRELKALGKEFGFTDIRGKGLLVAVDLAQEQAPKVVEKALEYGLLLNAPRANTLRFMPALT</sequence>